<gene>
    <name evidence="7" type="ORF">BPA01_49770</name>
</gene>
<evidence type="ECO:0000256" key="2">
    <source>
        <dbReference type="ARBA" id="ARBA00023015"/>
    </source>
</evidence>
<organism evidence="7 8">
    <name type="scientific">Brevibacillus parabrevis</name>
    <dbReference type="NCBI Taxonomy" id="54914"/>
    <lineage>
        <taxon>Bacteria</taxon>
        <taxon>Bacillati</taxon>
        <taxon>Bacillota</taxon>
        <taxon>Bacilli</taxon>
        <taxon>Bacillales</taxon>
        <taxon>Paenibacillaceae</taxon>
        <taxon>Brevibacillus</taxon>
    </lineage>
</organism>
<dbReference type="Pfam" id="PF08281">
    <property type="entry name" value="Sigma70_r4_2"/>
    <property type="match status" value="1"/>
</dbReference>
<dbReference type="InterPro" id="IPR013324">
    <property type="entry name" value="RNA_pol_sigma_r3/r4-like"/>
</dbReference>
<dbReference type="InterPro" id="IPR007627">
    <property type="entry name" value="RNA_pol_sigma70_r2"/>
</dbReference>
<dbReference type="AlphaFoldDB" id="A0A4Y3PQ95"/>
<dbReference type="Gene3D" id="1.10.1740.10">
    <property type="match status" value="1"/>
</dbReference>
<keyword evidence="2" id="KW-0805">Transcription regulation</keyword>
<feature type="domain" description="RNA polymerase sigma factor 70 region 4 type 2" evidence="6">
    <location>
        <begin position="119"/>
        <end position="157"/>
    </location>
</feature>
<dbReference type="Gene3D" id="1.10.10.10">
    <property type="entry name" value="Winged helix-like DNA-binding domain superfamily/Winged helix DNA-binding domain"/>
    <property type="match status" value="1"/>
</dbReference>
<name>A0A4Y3PQ95_BREPA</name>
<dbReference type="PANTHER" id="PTHR43133">
    <property type="entry name" value="RNA POLYMERASE ECF-TYPE SIGMA FACTO"/>
    <property type="match status" value="1"/>
</dbReference>
<protein>
    <submittedName>
        <fullName evidence="7">RNA polymerase subunit sigma-24</fullName>
    </submittedName>
</protein>
<dbReference type="PANTHER" id="PTHR43133:SF51">
    <property type="entry name" value="RNA POLYMERASE SIGMA FACTOR"/>
    <property type="match status" value="1"/>
</dbReference>
<dbReference type="GO" id="GO:0003677">
    <property type="term" value="F:DNA binding"/>
    <property type="evidence" value="ECO:0007669"/>
    <property type="project" value="InterPro"/>
</dbReference>
<dbReference type="CDD" id="cd06171">
    <property type="entry name" value="Sigma70_r4"/>
    <property type="match status" value="1"/>
</dbReference>
<dbReference type="GO" id="GO:0016987">
    <property type="term" value="F:sigma factor activity"/>
    <property type="evidence" value="ECO:0007669"/>
    <property type="project" value="UniProtKB-KW"/>
</dbReference>
<dbReference type="InterPro" id="IPR036388">
    <property type="entry name" value="WH-like_DNA-bd_sf"/>
</dbReference>
<dbReference type="Proteomes" id="UP000316882">
    <property type="component" value="Unassembled WGS sequence"/>
</dbReference>
<keyword evidence="4" id="KW-0804">Transcription</keyword>
<sequence length="178" mass="20945">MVQLDESQLEAWVEAYTDRLVRLAYTYVRDWALAEDRVQDAFLKAYCQYHQFQPGKDPFPWLARITINECKMSWRRTWREVVTEIFPPRMSKSAEIITMEKLDAALCYQFVLDLVEPFRTPIILYYFEDLSIEQISDILSVSKGTVKSRLARGREKLYRTMVKEGSHGKAVEKCETSI</sequence>
<dbReference type="GeneID" id="87613104"/>
<comment type="caution">
    <text evidence="7">The sequence shown here is derived from an EMBL/GenBank/DDBJ whole genome shotgun (WGS) entry which is preliminary data.</text>
</comment>
<evidence type="ECO:0000259" key="6">
    <source>
        <dbReference type="Pfam" id="PF08281"/>
    </source>
</evidence>
<dbReference type="SUPFAM" id="SSF88659">
    <property type="entry name" value="Sigma3 and sigma4 domains of RNA polymerase sigma factors"/>
    <property type="match status" value="1"/>
</dbReference>
<dbReference type="NCBIfam" id="TIGR02937">
    <property type="entry name" value="sigma70-ECF"/>
    <property type="match status" value="1"/>
</dbReference>
<dbReference type="RefSeq" id="WP_122966442.1">
    <property type="nucleotide sequence ID" value="NZ_BJMH01000039.1"/>
</dbReference>
<evidence type="ECO:0000313" key="7">
    <source>
        <dbReference type="EMBL" id="GEB35397.1"/>
    </source>
</evidence>
<evidence type="ECO:0000256" key="4">
    <source>
        <dbReference type="ARBA" id="ARBA00023163"/>
    </source>
</evidence>
<keyword evidence="8" id="KW-1185">Reference proteome</keyword>
<dbReference type="InterPro" id="IPR013249">
    <property type="entry name" value="RNA_pol_sigma70_r4_t2"/>
</dbReference>
<evidence type="ECO:0000259" key="5">
    <source>
        <dbReference type="Pfam" id="PF04542"/>
    </source>
</evidence>
<feature type="domain" description="RNA polymerase sigma-70 region 2" evidence="5">
    <location>
        <begin position="13"/>
        <end position="79"/>
    </location>
</feature>
<dbReference type="GO" id="GO:0006352">
    <property type="term" value="P:DNA-templated transcription initiation"/>
    <property type="evidence" value="ECO:0007669"/>
    <property type="project" value="InterPro"/>
</dbReference>
<evidence type="ECO:0000256" key="3">
    <source>
        <dbReference type="ARBA" id="ARBA00023082"/>
    </source>
</evidence>
<comment type="similarity">
    <text evidence="1">Belongs to the sigma-70 factor family. ECF subfamily.</text>
</comment>
<dbReference type="InterPro" id="IPR039425">
    <property type="entry name" value="RNA_pol_sigma-70-like"/>
</dbReference>
<evidence type="ECO:0000313" key="8">
    <source>
        <dbReference type="Proteomes" id="UP000316882"/>
    </source>
</evidence>
<dbReference type="SUPFAM" id="SSF88946">
    <property type="entry name" value="Sigma2 domain of RNA polymerase sigma factors"/>
    <property type="match status" value="1"/>
</dbReference>
<dbReference type="InterPro" id="IPR014284">
    <property type="entry name" value="RNA_pol_sigma-70_dom"/>
</dbReference>
<proteinExistence type="inferred from homology"/>
<keyword evidence="3" id="KW-0731">Sigma factor</keyword>
<accession>A0A4Y3PQ95</accession>
<dbReference type="InterPro" id="IPR013325">
    <property type="entry name" value="RNA_pol_sigma_r2"/>
</dbReference>
<reference evidence="7 8" key="1">
    <citation type="submission" date="2019-06" db="EMBL/GenBank/DDBJ databases">
        <title>Whole genome shotgun sequence of Brevibacillus parabrevis NBRC 12334.</title>
        <authorList>
            <person name="Hosoyama A."/>
            <person name="Uohara A."/>
            <person name="Ohji S."/>
            <person name="Ichikawa N."/>
        </authorList>
    </citation>
    <scope>NUCLEOTIDE SEQUENCE [LARGE SCALE GENOMIC DNA]</scope>
    <source>
        <strain evidence="7 8">NBRC 12334</strain>
    </source>
</reference>
<evidence type="ECO:0000256" key="1">
    <source>
        <dbReference type="ARBA" id="ARBA00010641"/>
    </source>
</evidence>
<dbReference type="EMBL" id="BJMH01000039">
    <property type="protein sequence ID" value="GEB35397.1"/>
    <property type="molecule type" value="Genomic_DNA"/>
</dbReference>
<dbReference type="Pfam" id="PF04542">
    <property type="entry name" value="Sigma70_r2"/>
    <property type="match status" value="1"/>
</dbReference>